<name>A0AAD2HUQ0_9AGAR</name>
<dbReference type="EMBL" id="CAVNYO010000444">
    <property type="protein sequence ID" value="CAK5281435.1"/>
    <property type="molecule type" value="Genomic_DNA"/>
</dbReference>
<gene>
    <name evidence="1" type="ORF">MYCIT1_LOCUS32558</name>
</gene>
<dbReference type="PANTHER" id="PTHR35895:SF1">
    <property type="entry name" value="LIPID-BINDING SERUM GLYCOPROTEIN C-TERMINAL DOMAIN-CONTAINING PROTEIN"/>
    <property type="match status" value="1"/>
</dbReference>
<evidence type="ECO:0000313" key="2">
    <source>
        <dbReference type="Proteomes" id="UP001295794"/>
    </source>
</evidence>
<feature type="non-terminal residue" evidence="1">
    <location>
        <position position="259"/>
    </location>
</feature>
<proteinExistence type="predicted"/>
<dbReference type="Proteomes" id="UP001295794">
    <property type="component" value="Unassembled WGS sequence"/>
</dbReference>
<accession>A0AAD2HUQ0</accession>
<dbReference type="PANTHER" id="PTHR35895">
    <property type="entry name" value="CHROMOSOME 16, WHOLE GENOME SHOTGUN SEQUENCE"/>
    <property type="match status" value="1"/>
</dbReference>
<reference evidence="1" key="1">
    <citation type="submission" date="2023-11" db="EMBL/GenBank/DDBJ databases">
        <authorList>
            <person name="De Vega J J."/>
            <person name="De Vega J J."/>
        </authorList>
    </citation>
    <scope>NUCLEOTIDE SEQUENCE</scope>
</reference>
<protein>
    <submittedName>
        <fullName evidence="1">Uncharacterized protein</fullName>
    </submittedName>
</protein>
<dbReference type="AlphaFoldDB" id="A0AAD2HUQ0"/>
<evidence type="ECO:0000313" key="1">
    <source>
        <dbReference type="EMBL" id="CAK5281435.1"/>
    </source>
</evidence>
<dbReference type="InterPro" id="IPR046368">
    <property type="entry name" value="Tag1"/>
</dbReference>
<comment type="caution">
    <text evidence="1">The sequence shown here is derived from an EMBL/GenBank/DDBJ whole genome shotgun (WGS) entry which is preliminary data.</text>
</comment>
<dbReference type="GO" id="GO:0000329">
    <property type="term" value="C:fungal-type vacuole membrane"/>
    <property type="evidence" value="ECO:0007669"/>
    <property type="project" value="InterPro"/>
</dbReference>
<feature type="non-terminal residue" evidence="1">
    <location>
        <position position="1"/>
    </location>
</feature>
<organism evidence="1 2">
    <name type="scientific">Mycena citricolor</name>
    <dbReference type="NCBI Taxonomy" id="2018698"/>
    <lineage>
        <taxon>Eukaryota</taxon>
        <taxon>Fungi</taxon>
        <taxon>Dikarya</taxon>
        <taxon>Basidiomycota</taxon>
        <taxon>Agaricomycotina</taxon>
        <taxon>Agaricomycetes</taxon>
        <taxon>Agaricomycetidae</taxon>
        <taxon>Agaricales</taxon>
        <taxon>Marasmiineae</taxon>
        <taxon>Mycenaceae</taxon>
        <taxon>Mycena</taxon>
    </lineage>
</organism>
<keyword evidence="2" id="KW-1185">Reference proteome</keyword>
<sequence>TNQSPFSLDLGTTVFELSYQNVPLGVGTSANTVIKPGSNTITLLGALQSHTNADDLSVVSGLFTRYLNNEISNVTATGVSTLQSDNSTISWLSVGLQALKLTVPLVSPTPIVPINSIAIGNFDLAFDSSNPWGPVAQSNSITAGLMLPFGFNVEIGQISNKFNISMEDGSPAAGISTPLGASTSQISVYGPTNTTGSVDIVISNTTLACPDPQHQTFSMFNLNLTNEKSTNFRIIGSSRAVASLAIGNLTLDPINVNVS</sequence>